<dbReference type="SMART" id="SM00368">
    <property type="entry name" value="LRR_RI"/>
    <property type="match status" value="3"/>
</dbReference>
<evidence type="ECO:0000313" key="1">
    <source>
        <dbReference type="EMBL" id="NDV34782.1"/>
    </source>
</evidence>
<name>A0A6B2LCK0_9EUKA</name>
<dbReference type="InterPro" id="IPR001611">
    <property type="entry name" value="Leu-rich_rpt"/>
</dbReference>
<dbReference type="EMBL" id="GIBP01005813">
    <property type="protein sequence ID" value="NDV34782.1"/>
    <property type="molecule type" value="Transcribed_RNA"/>
</dbReference>
<dbReference type="InterPro" id="IPR051279">
    <property type="entry name" value="PP1-Reg/Actin-Interact_Protein"/>
</dbReference>
<dbReference type="InterPro" id="IPR032675">
    <property type="entry name" value="LRR_dom_sf"/>
</dbReference>
<organism evidence="1">
    <name type="scientific">Arcella intermedia</name>
    <dbReference type="NCBI Taxonomy" id="1963864"/>
    <lineage>
        <taxon>Eukaryota</taxon>
        <taxon>Amoebozoa</taxon>
        <taxon>Tubulinea</taxon>
        <taxon>Elardia</taxon>
        <taxon>Arcellinida</taxon>
        <taxon>Sphaerothecina</taxon>
        <taxon>Arcellidae</taxon>
        <taxon>Arcella</taxon>
    </lineage>
</organism>
<dbReference type="AlphaFoldDB" id="A0A6B2LCK0"/>
<protein>
    <submittedName>
        <fullName evidence="1">Uncharacterized protein</fullName>
    </submittedName>
</protein>
<dbReference type="PANTHER" id="PTHR24112">
    <property type="entry name" value="LEUCINE-RICH REPEAT, ISOFORM F-RELATED"/>
    <property type="match status" value="1"/>
</dbReference>
<accession>A0A6B2LCK0</accession>
<reference evidence="1" key="1">
    <citation type="journal article" date="2020" name="J. Eukaryot. Microbiol.">
        <title>De novo Sequencing, Assembly and Annotation of the Transcriptome for the Free-Living Testate Amoeba Arcella intermedia.</title>
        <authorList>
            <person name="Ribeiro G.M."/>
            <person name="Porfirio-Sousa A.L."/>
            <person name="Maurer-Alcala X.X."/>
            <person name="Katz L.A."/>
            <person name="Lahr D.J.G."/>
        </authorList>
    </citation>
    <scope>NUCLEOTIDE SEQUENCE</scope>
</reference>
<dbReference type="SUPFAM" id="SSF52047">
    <property type="entry name" value="RNI-like"/>
    <property type="match status" value="1"/>
</dbReference>
<dbReference type="Gene3D" id="3.80.10.10">
    <property type="entry name" value="Ribonuclease Inhibitor"/>
    <property type="match status" value="2"/>
</dbReference>
<proteinExistence type="predicted"/>
<sequence length="265" mass="29906">MKKNPFDGDGVSGFSELIKLNRSLTSIDLSDNNIGNLGLSDFITALKFKPRLKIINLKNTVPHINHFNILELTELIKDNTNLKKIDLSGISLKEFGCKTLLPALESNSSITSLDLRGNGLKIEDIKLIASFLQTNSTLNHLLIESDVDWMDCITPAVMTNSTITYLHIPQHFHNPTSWKIIGYAITANIPISIASKQWRGWPKTHSELDDGSQKRIECLLVVLRQHYIPKDLIFITIKLILIQKLQQALNKKQLLLQPLHLENNS</sequence>
<dbReference type="Pfam" id="PF13516">
    <property type="entry name" value="LRR_6"/>
    <property type="match status" value="2"/>
</dbReference>
<dbReference type="PROSITE" id="PS51450">
    <property type="entry name" value="LRR"/>
    <property type="match status" value="1"/>
</dbReference>